<protein>
    <submittedName>
        <fullName evidence="3">Uncharacterized protein</fullName>
    </submittedName>
</protein>
<dbReference type="EMBL" id="OZ035840">
    <property type="protein sequence ID" value="CAL1589219.1"/>
    <property type="molecule type" value="Genomic_DNA"/>
</dbReference>
<keyword evidence="2" id="KW-1133">Transmembrane helix</keyword>
<accession>A0AAV2KMH4</accession>
<name>A0AAV2KMH4_KNICA</name>
<organism evidence="3 4">
    <name type="scientific">Knipowitschia caucasica</name>
    <name type="common">Caucasian dwarf goby</name>
    <name type="synonym">Pomatoschistus caucasicus</name>
    <dbReference type="NCBI Taxonomy" id="637954"/>
    <lineage>
        <taxon>Eukaryota</taxon>
        <taxon>Metazoa</taxon>
        <taxon>Chordata</taxon>
        <taxon>Craniata</taxon>
        <taxon>Vertebrata</taxon>
        <taxon>Euteleostomi</taxon>
        <taxon>Actinopterygii</taxon>
        <taxon>Neopterygii</taxon>
        <taxon>Teleostei</taxon>
        <taxon>Neoteleostei</taxon>
        <taxon>Acanthomorphata</taxon>
        <taxon>Gobiaria</taxon>
        <taxon>Gobiiformes</taxon>
        <taxon>Gobioidei</taxon>
        <taxon>Gobiidae</taxon>
        <taxon>Gobiinae</taxon>
        <taxon>Knipowitschia</taxon>
    </lineage>
</organism>
<evidence type="ECO:0000256" key="2">
    <source>
        <dbReference type="SAM" id="Phobius"/>
    </source>
</evidence>
<feature type="coiled-coil region" evidence="1">
    <location>
        <begin position="25"/>
        <end position="102"/>
    </location>
</feature>
<feature type="transmembrane region" description="Helical" evidence="2">
    <location>
        <begin position="351"/>
        <end position="372"/>
    </location>
</feature>
<dbReference type="Proteomes" id="UP001497482">
    <property type="component" value="Chromosome 18"/>
</dbReference>
<proteinExistence type="predicted"/>
<evidence type="ECO:0000256" key="1">
    <source>
        <dbReference type="SAM" id="Coils"/>
    </source>
</evidence>
<sequence length="394" mass="44974">MEKVVAQEQLLEELQKSLVDKDQFIAKRKRKREELEEEVNTLRDCNTSLRAQMDLKDQSSLEEKTKLSNDFTLEINNLKEQLAKQQQSIQEKDKTSRELKTQLQSVNLATERPFVNTDEAEDGLTVDLLREHDYKLQIEVITFSDPSLTEERVLEDQSSVEERTTTSNGFTLKVSEIQGQMEALQQFPLEKDQTISDHLPTELPSDELEDSPKAVLQRDCIHKLEMEVNTLSDTSLTEERVLEDQSSVEERTTTSNVCTLKVESQESTDGLEDSPSVDLRRARIHKLKIVVNTLRGRNNALTAEREIMDQSYLKEKTKKKDLEEEHFYDALDFVSEDKDVETSAYRTVGKYLIRGLIVLSAVILPATGGFLLGSSLWSEDAGCHYDFGGSPVFF</sequence>
<keyword evidence="2" id="KW-0472">Membrane</keyword>
<keyword evidence="2" id="KW-0812">Transmembrane</keyword>
<evidence type="ECO:0000313" key="3">
    <source>
        <dbReference type="EMBL" id="CAL1589219.1"/>
    </source>
</evidence>
<evidence type="ECO:0000313" key="4">
    <source>
        <dbReference type="Proteomes" id="UP001497482"/>
    </source>
</evidence>
<keyword evidence="1" id="KW-0175">Coiled coil</keyword>
<keyword evidence="4" id="KW-1185">Reference proteome</keyword>
<reference evidence="3 4" key="1">
    <citation type="submission" date="2024-04" db="EMBL/GenBank/DDBJ databases">
        <authorList>
            <person name="Waldvogel A.-M."/>
            <person name="Schoenle A."/>
        </authorList>
    </citation>
    <scope>NUCLEOTIDE SEQUENCE [LARGE SCALE GENOMIC DNA]</scope>
</reference>
<dbReference type="AlphaFoldDB" id="A0AAV2KMH4"/>
<gene>
    <name evidence="3" type="ORF">KC01_LOCUS18866</name>
</gene>